<protein>
    <submittedName>
        <fullName evidence="8">LexA/Signal peptidase</fullName>
    </submittedName>
</protein>
<evidence type="ECO:0000313" key="8">
    <source>
        <dbReference type="EMBL" id="ORY29035.1"/>
    </source>
</evidence>
<proteinExistence type="inferred from homology"/>
<evidence type="ECO:0000313" key="9">
    <source>
        <dbReference type="Proteomes" id="UP000193920"/>
    </source>
</evidence>
<evidence type="ECO:0000256" key="2">
    <source>
        <dbReference type="ARBA" id="ARBA00022792"/>
    </source>
</evidence>
<dbReference type="Proteomes" id="UP000193920">
    <property type="component" value="Unassembled WGS sequence"/>
</dbReference>
<dbReference type="InterPro" id="IPR036286">
    <property type="entry name" value="LexA/Signal_pep-like_sf"/>
</dbReference>
<evidence type="ECO:0000256" key="4">
    <source>
        <dbReference type="ARBA" id="ARBA00023128"/>
    </source>
</evidence>
<dbReference type="EMBL" id="MCOG01000182">
    <property type="protein sequence ID" value="ORY29035.1"/>
    <property type="molecule type" value="Genomic_DNA"/>
</dbReference>
<dbReference type="PANTHER" id="PTHR12383">
    <property type="entry name" value="PROTEASE FAMILY S26 MITOCHONDRIAL INNER MEMBRANE PROTEASE-RELATED"/>
    <property type="match status" value="1"/>
</dbReference>
<evidence type="ECO:0000256" key="3">
    <source>
        <dbReference type="ARBA" id="ARBA00022801"/>
    </source>
</evidence>
<dbReference type="PANTHER" id="PTHR12383:SF16">
    <property type="entry name" value="MITOCHONDRIAL INNER MEMBRANE PROTEASE SUBUNIT 1"/>
    <property type="match status" value="1"/>
</dbReference>
<dbReference type="CDD" id="cd06530">
    <property type="entry name" value="S26_SPase_I"/>
    <property type="match status" value="1"/>
</dbReference>
<dbReference type="InterPro" id="IPR019533">
    <property type="entry name" value="Peptidase_S26"/>
</dbReference>
<keyword evidence="9" id="KW-1185">Reference proteome</keyword>
<feature type="domain" description="Peptidase S26" evidence="7">
    <location>
        <begin position="68"/>
        <end position="107"/>
    </location>
</feature>
<keyword evidence="4" id="KW-0496">Mitochondrion</keyword>
<comment type="subcellular location">
    <subcellularLocation>
        <location evidence="1">Mitochondrion inner membrane</location>
    </subcellularLocation>
</comment>
<dbReference type="OrthoDB" id="308440at2759"/>
<accession>A0A1Y2B4N3</accession>
<dbReference type="STRING" id="1754190.A0A1Y2B4N3"/>
<dbReference type="PRINTS" id="PR00727">
    <property type="entry name" value="LEADERPTASE"/>
</dbReference>
<dbReference type="AlphaFoldDB" id="A0A1Y2B4N3"/>
<keyword evidence="5" id="KW-0472">Membrane</keyword>
<reference evidence="8 9" key="1">
    <citation type="submission" date="2016-08" db="EMBL/GenBank/DDBJ databases">
        <title>A Parts List for Fungal Cellulosomes Revealed by Comparative Genomics.</title>
        <authorList>
            <consortium name="DOE Joint Genome Institute"/>
            <person name="Haitjema C.H."/>
            <person name="Gilmore S.P."/>
            <person name="Henske J.K."/>
            <person name="Solomon K.V."/>
            <person name="De Groot R."/>
            <person name="Kuo A."/>
            <person name="Mondo S.J."/>
            <person name="Salamov A.A."/>
            <person name="Labutti K."/>
            <person name="Zhao Z."/>
            <person name="Chiniquy J."/>
            <person name="Barry K."/>
            <person name="Brewer H.M."/>
            <person name="Purvine S.O."/>
            <person name="Wright A.T."/>
            <person name="Boxma B."/>
            <person name="Van Alen T."/>
            <person name="Hackstein J.H."/>
            <person name="Baker S.E."/>
            <person name="Grigoriev I.V."/>
            <person name="O'Malley M.A."/>
        </authorList>
    </citation>
    <scope>NUCLEOTIDE SEQUENCE [LARGE SCALE GENOMIC DNA]</scope>
    <source>
        <strain evidence="8 9">G1</strain>
    </source>
</reference>
<comment type="caution">
    <text evidence="8">The sequence shown here is derived from an EMBL/GenBank/DDBJ whole genome shotgun (WGS) entry which is preliminary data.</text>
</comment>
<dbReference type="InterPro" id="IPR052064">
    <property type="entry name" value="Mito_IMP1_subunit"/>
</dbReference>
<gene>
    <name evidence="8" type="ORF">LY90DRAFT_460769</name>
</gene>
<keyword evidence="2" id="KW-0999">Mitochondrion inner membrane</keyword>
<dbReference type="Pfam" id="PF10502">
    <property type="entry name" value="Peptidase_S26"/>
    <property type="match status" value="1"/>
</dbReference>
<name>A0A1Y2B4N3_9FUNG</name>
<dbReference type="GO" id="GO:0042720">
    <property type="term" value="C:mitochondrial inner membrane peptidase complex"/>
    <property type="evidence" value="ECO:0007669"/>
    <property type="project" value="TreeGrafter"/>
</dbReference>
<organism evidence="8 9">
    <name type="scientific">Neocallimastix californiae</name>
    <dbReference type="NCBI Taxonomy" id="1754190"/>
    <lineage>
        <taxon>Eukaryota</taxon>
        <taxon>Fungi</taxon>
        <taxon>Fungi incertae sedis</taxon>
        <taxon>Chytridiomycota</taxon>
        <taxon>Chytridiomycota incertae sedis</taxon>
        <taxon>Neocallimastigomycetes</taxon>
        <taxon>Neocallimastigales</taxon>
        <taxon>Neocallimastigaceae</taxon>
        <taxon>Neocallimastix</taxon>
    </lineage>
</organism>
<dbReference type="InterPro" id="IPR000223">
    <property type="entry name" value="Pept_S26A_signal_pept_1"/>
</dbReference>
<dbReference type="GO" id="GO:0004252">
    <property type="term" value="F:serine-type endopeptidase activity"/>
    <property type="evidence" value="ECO:0007669"/>
    <property type="project" value="InterPro"/>
</dbReference>
<evidence type="ECO:0000256" key="5">
    <source>
        <dbReference type="ARBA" id="ARBA00023136"/>
    </source>
</evidence>
<dbReference type="SUPFAM" id="SSF51306">
    <property type="entry name" value="LexA/Signal peptidase"/>
    <property type="match status" value="1"/>
</dbReference>
<evidence type="ECO:0000256" key="1">
    <source>
        <dbReference type="ARBA" id="ARBA00004273"/>
    </source>
</evidence>
<dbReference type="GO" id="GO:0006465">
    <property type="term" value="P:signal peptide processing"/>
    <property type="evidence" value="ECO:0007669"/>
    <property type="project" value="InterPro"/>
</dbReference>
<comment type="similarity">
    <text evidence="6">Belongs to the peptidase S26 family. IMP1 subfamily.</text>
</comment>
<dbReference type="Gene3D" id="2.10.109.10">
    <property type="entry name" value="Umud Fragment, subunit A"/>
    <property type="match status" value="1"/>
</dbReference>
<dbReference type="GO" id="GO:0006627">
    <property type="term" value="P:protein processing involved in protein targeting to mitochondrion"/>
    <property type="evidence" value="ECO:0007669"/>
    <property type="project" value="TreeGrafter"/>
</dbReference>
<evidence type="ECO:0000256" key="6">
    <source>
        <dbReference type="ARBA" id="ARBA00038445"/>
    </source>
</evidence>
<evidence type="ECO:0000259" key="7">
    <source>
        <dbReference type="Pfam" id="PF10502"/>
    </source>
</evidence>
<sequence length="114" mass="13116">MLPTLSKSGDYIFIDKISPKSSYRNGKVVIAKPQELFFPNYELKRNYKVCKRIIGVSNEVITVPFLVDDFVPQGYVWLQGDNIFDSIDSRDYGPVPLNDVNGIVRFKVKRKENL</sequence>
<keyword evidence="3" id="KW-0378">Hydrolase</keyword>